<evidence type="ECO:0000256" key="6">
    <source>
        <dbReference type="ARBA" id="ARBA00022759"/>
    </source>
</evidence>
<keyword evidence="2" id="KW-0808">Transferase</keyword>
<dbReference type="GO" id="GO:0003887">
    <property type="term" value="F:DNA-directed DNA polymerase activity"/>
    <property type="evidence" value="ECO:0007669"/>
    <property type="project" value="UniProtKB-KW"/>
</dbReference>
<dbReference type="GO" id="GO:0004190">
    <property type="term" value="F:aspartic-type endopeptidase activity"/>
    <property type="evidence" value="ECO:0007669"/>
    <property type="project" value="InterPro"/>
</dbReference>
<dbReference type="GO" id="GO:0006310">
    <property type="term" value="P:DNA recombination"/>
    <property type="evidence" value="ECO:0007669"/>
    <property type="project" value="UniProtKB-KW"/>
</dbReference>
<dbReference type="OrthoDB" id="2518128at2759"/>
<dbReference type="PROSITE" id="PS50994">
    <property type="entry name" value="INTEGRASE"/>
    <property type="match status" value="1"/>
</dbReference>
<evidence type="ECO:0000256" key="4">
    <source>
        <dbReference type="ARBA" id="ARBA00022722"/>
    </source>
</evidence>
<evidence type="ECO:0000256" key="7">
    <source>
        <dbReference type="ARBA" id="ARBA00022801"/>
    </source>
</evidence>
<dbReference type="Gene3D" id="3.30.420.10">
    <property type="entry name" value="Ribonuclease H-like superfamily/Ribonuclease H"/>
    <property type="match status" value="1"/>
</dbReference>
<comment type="catalytic activity">
    <reaction evidence="14">
        <text>DNA(n) + a 2'-deoxyribonucleoside 5'-triphosphate = DNA(n+1) + diphosphate</text>
        <dbReference type="Rhea" id="RHEA:22508"/>
        <dbReference type="Rhea" id="RHEA-COMP:17339"/>
        <dbReference type="Rhea" id="RHEA-COMP:17340"/>
        <dbReference type="ChEBI" id="CHEBI:33019"/>
        <dbReference type="ChEBI" id="CHEBI:61560"/>
        <dbReference type="ChEBI" id="CHEBI:173112"/>
        <dbReference type="EC" id="2.7.7.49"/>
    </reaction>
</comment>
<evidence type="ECO:0000256" key="11">
    <source>
        <dbReference type="ARBA" id="ARBA00022918"/>
    </source>
</evidence>
<organism evidence="17 18">
    <name type="scientific">Austropuccinia psidii MF-1</name>
    <dbReference type="NCBI Taxonomy" id="1389203"/>
    <lineage>
        <taxon>Eukaryota</taxon>
        <taxon>Fungi</taxon>
        <taxon>Dikarya</taxon>
        <taxon>Basidiomycota</taxon>
        <taxon>Pucciniomycotina</taxon>
        <taxon>Pucciniomycetes</taxon>
        <taxon>Pucciniales</taxon>
        <taxon>Sphaerophragmiaceae</taxon>
        <taxon>Austropuccinia</taxon>
    </lineage>
</organism>
<dbReference type="InterPro" id="IPR001969">
    <property type="entry name" value="Aspartic_peptidase_AS"/>
</dbReference>
<evidence type="ECO:0000259" key="16">
    <source>
        <dbReference type="PROSITE" id="PS50994"/>
    </source>
</evidence>
<dbReference type="PANTHER" id="PTHR42648:SF11">
    <property type="entry name" value="TRANSPOSON TY4-P GAG-POL POLYPROTEIN"/>
    <property type="match status" value="1"/>
</dbReference>
<keyword evidence="5" id="KW-0479">Metal-binding</keyword>
<keyword evidence="11" id="KW-0695">RNA-directed DNA polymerase</keyword>
<feature type="domain" description="Integrase catalytic" evidence="16">
    <location>
        <begin position="302"/>
        <end position="417"/>
    </location>
</feature>
<evidence type="ECO:0000256" key="15">
    <source>
        <dbReference type="ARBA" id="ARBA00049244"/>
    </source>
</evidence>
<evidence type="ECO:0000256" key="1">
    <source>
        <dbReference type="ARBA" id="ARBA00022578"/>
    </source>
</evidence>
<evidence type="ECO:0000256" key="8">
    <source>
        <dbReference type="ARBA" id="ARBA00022842"/>
    </source>
</evidence>
<evidence type="ECO:0000256" key="14">
    <source>
        <dbReference type="ARBA" id="ARBA00048173"/>
    </source>
</evidence>
<evidence type="ECO:0000256" key="5">
    <source>
        <dbReference type="ARBA" id="ARBA00022723"/>
    </source>
</evidence>
<dbReference type="EMBL" id="AVOT02005003">
    <property type="protein sequence ID" value="MBW0477963.1"/>
    <property type="molecule type" value="Genomic_DNA"/>
</dbReference>
<keyword evidence="10" id="KW-0229">DNA integration</keyword>
<sequence length="458" mass="51646">MVQHVIRINKSIEAIESQFGTLDSSKIITLSLFFSLPDLQENITSALNTCLAANPDITINAEDILDIVKQMWEKNTPAISEDIMHLSRIDASTLQARNNQPSFMPNRNPFPNQANMAEAGNWEPKCPAHLKAANAILSSSQRKAMVASIGAIPMLENEEALLDSGATHTVIGDISLFTPMTKSNKNLLVASSYQLPVYAIGNVTLVTLQGRLPLLPIALDAISDIPPPINLFTCPRVFTIYNINIFCHHCLGHFSIRNSKQLLQFKAADGIPNLPSDNIKIFHPCSIVKAENHPYMSPSQEHINQPGYMIDADLIGPIPTSIDNKKYALIIQDLFSRLTAVIPLNDKSEAKQQLWLWMIRFLNATNSKIWEIRTDNGAEFYNHIFNDFLKEKGIIHKLLITYEHHQNGQIERKNRTILIMANLPTMLFPYVFKHAVWIFNRTLHTNKEMTPYEIFGSR</sequence>
<dbReference type="GO" id="GO:0006508">
    <property type="term" value="P:proteolysis"/>
    <property type="evidence" value="ECO:0007669"/>
    <property type="project" value="InterPro"/>
</dbReference>
<keyword evidence="6" id="KW-0255">Endonuclease</keyword>
<comment type="catalytic activity">
    <reaction evidence="15">
        <text>DNA(n) + a 2'-deoxyribonucleoside 5'-triphosphate = DNA(n+1) + diphosphate</text>
        <dbReference type="Rhea" id="RHEA:22508"/>
        <dbReference type="Rhea" id="RHEA-COMP:17339"/>
        <dbReference type="Rhea" id="RHEA-COMP:17340"/>
        <dbReference type="ChEBI" id="CHEBI:33019"/>
        <dbReference type="ChEBI" id="CHEBI:61560"/>
        <dbReference type="ChEBI" id="CHEBI:173112"/>
        <dbReference type="EC" id="2.7.7.7"/>
    </reaction>
</comment>
<proteinExistence type="predicted"/>
<keyword evidence="4" id="KW-0540">Nuclease</keyword>
<protein>
    <recommendedName>
        <fullName evidence="16">Integrase catalytic domain-containing protein</fullName>
    </recommendedName>
</protein>
<dbReference type="GO" id="GO:0004519">
    <property type="term" value="F:endonuclease activity"/>
    <property type="evidence" value="ECO:0007669"/>
    <property type="project" value="UniProtKB-KW"/>
</dbReference>
<name>A0A9Q3C6I9_9BASI</name>
<keyword evidence="8" id="KW-0460">Magnesium</keyword>
<dbReference type="PANTHER" id="PTHR42648">
    <property type="entry name" value="TRANSPOSASE, PUTATIVE-RELATED"/>
    <property type="match status" value="1"/>
</dbReference>
<dbReference type="PROSITE" id="PS00141">
    <property type="entry name" value="ASP_PROTEASE"/>
    <property type="match status" value="1"/>
</dbReference>
<dbReference type="GO" id="GO:0005634">
    <property type="term" value="C:nucleus"/>
    <property type="evidence" value="ECO:0007669"/>
    <property type="project" value="UniProtKB-ARBA"/>
</dbReference>
<dbReference type="InterPro" id="IPR039537">
    <property type="entry name" value="Retrotran_Ty1/copia-like"/>
</dbReference>
<comment type="caution">
    <text evidence="17">The sequence shown here is derived from an EMBL/GenBank/DDBJ whole genome shotgun (WGS) entry which is preliminary data.</text>
</comment>
<dbReference type="AlphaFoldDB" id="A0A9Q3C6I9"/>
<keyword evidence="18" id="KW-1185">Reference proteome</keyword>
<evidence type="ECO:0000313" key="17">
    <source>
        <dbReference type="EMBL" id="MBW0477963.1"/>
    </source>
</evidence>
<dbReference type="GO" id="GO:0003964">
    <property type="term" value="F:RNA-directed DNA polymerase activity"/>
    <property type="evidence" value="ECO:0007669"/>
    <property type="project" value="UniProtKB-KW"/>
</dbReference>
<evidence type="ECO:0000256" key="12">
    <source>
        <dbReference type="ARBA" id="ARBA00022932"/>
    </source>
</evidence>
<dbReference type="InterPro" id="IPR001584">
    <property type="entry name" value="Integrase_cat-core"/>
</dbReference>
<evidence type="ECO:0000256" key="9">
    <source>
        <dbReference type="ARBA" id="ARBA00022884"/>
    </source>
</evidence>
<dbReference type="GO" id="GO:0046872">
    <property type="term" value="F:metal ion binding"/>
    <property type="evidence" value="ECO:0007669"/>
    <property type="project" value="UniProtKB-KW"/>
</dbReference>
<dbReference type="InterPro" id="IPR012337">
    <property type="entry name" value="RNaseH-like_sf"/>
</dbReference>
<evidence type="ECO:0000256" key="13">
    <source>
        <dbReference type="ARBA" id="ARBA00023172"/>
    </source>
</evidence>
<evidence type="ECO:0000256" key="2">
    <source>
        <dbReference type="ARBA" id="ARBA00022679"/>
    </source>
</evidence>
<dbReference type="GO" id="GO:0032196">
    <property type="term" value="P:transposition"/>
    <property type="evidence" value="ECO:0007669"/>
    <property type="project" value="UniProtKB-KW"/>
</dbReference>
<evidence type="ECO:0000256" key="10">
    <source>
        <dbReference type="ARBA" id="ARBA00022908"/>
    </source>
</evidence>
<dbReference type="SUPFAM" id="SSF53098">
    <property type="entry name" value="Ribonuclease H-like"/>
    <property type="match status" value="1"/>
</dbReference>
<dbReference type="Proteomes" id="UP000765509">
    <property type="component" value="Unassembled WGS sequence"/>
</dbReference>
<keyword evidence="7" id="KW-0378">Hydrolase</keyword>
<keyword evidence="1" id="KW-0815">Transposition</keyword>
<dbReference type="InterPro" id="IPR036397">
    <property type="entry name" value="RNaseH_sf"/>
</dbReference>
<keyword evidence="3" id="KW-0548">Nucleotidyltransferase</keyword>
<evidence type="ECO:0000313" key="18">
    <source>
        <dbReference type="Proteomes" id="UP000765509"/>
    </source>
</evidence>
<keyword evidence="13" id="KW-0233">DNA recombination</keyword>
<dbReference type="GO" id="GO:0015074">
    <property type="term" value="P:DNA integration"/>
    <property type="evidence" value="ECO:0007669"/>
    <property type="project" value="UniProtKB-KW"/>
</dbReference>
<gene>
    <name evidence="17" type="ORF">O181_017678</name>
</gene>
<keyword evidence="9" id="KW-0694">RNA-binding</keyword>
<evidence type="ECO:0000256" key="3">
    <source>
        <dbReference type="ARBA" id="ARBA00022695"/>
    </source>
</evidence>
<accession>A0A9Q3C6I9</accession>
<reference evidence="17" key="1">
    <citation type="submission" date="2021-03" db="EMBL/GenBank/DDBJ databases">
        <title>Draft genome sequence of rust myrtle Austropuccinia psidii MF-1, a brazilian biotype.</title>
        <authorList>
            <person name="Quecine M.C."/>
            <person name="Pachon D.M.R."/>
            <person name="Bonatelli M.L."/>
            <person name="Correr F.H."/>
            <person name="Franceschini L.M."/>
            <person name="Leite T.F."/>
            <person name="Margarido G.R.A."/>
            <person name="Almeida C.A."/>
            <person name="Ferrarezi J.A."/>
            <person name="Labate C.A."/>
        </authorList>
    </citation>
    <scope>NUCLEOTIDE SEQUENCE</scope>
    <source>
        <strain evidence="17">MF-1</strain>
    </source>
</reference>
<dbReference type="Pfam" id="PF00665">
    <property type="entry name" value="rve"/>
    <property type="match status" value="1"/>
</dbReference>
<dbReference type="GO" id="GO:0003723">
    <property type="term" value="F:RNA binding"/>
    <property type="evidence" value="ECO:0007669"/>
    <property type="project" value="UniProtKB-KW"/>
</dbReference>
<keyword evidence="12" id="KW-0239">DNA-directed DNA polymerase</keyword>